<comment type="similarity">
    <text evidence="1">Belongs to the 'phage' integrase family.</text>
</comment>
<dbReference type="PROSITE" id="PS51900">
    <property type="entry name" value="CB"/>
    <property type="match status" value="1"/>
</dbReference>
<dbReference type="PROSITE" id="PS51898">
    <property type="entry name" value="TYR_RECOMBINASE"/>
    <property type="match status" value="1"/>
</dbReference>
<proteinExistence type="inferred from homology"/>
<protein>
    <submittedName>
        <fullName evidence="8">Integrase</fullName>
    </submittedName>
</protein>
<gene>
    <name evidence="8" type="ORF">FC48_GL001830</name>
</gene>
<dbReference type="EMBL" id="AYYN01000176">
    <property type="protein sequence ID" value="KRM70302.1"/>
    <property type="molecule type" value="Genomic_DNA"/>
</dbReference>
<evidence type="ECO:0000256" key="4">
    <source>
        <dbReference type="ARBA" id="ARBA00023172"/>
    </source>
</evidence>
<dbReference type="InterPro" id="IPR010998">
    <property type="entry name" value="Integrase_recombinase_N"/>
</dbReference>
<reference evidence="8 9" key="1">
    <citation type="journal article" date="2015" name="Genome Announc.">
        <title>Expanding the biotechnology potential of lactobacilli through comparative genomics of 213 strains and associated genera.</title>
        <authorList>
            <person name="Sun Z."/>
            <person name="Harris H.M."/>
            <person name="McCann A."/>
            <person name="Guo C."/>
            <person name="Argimon S."/>
            <person name="Zhang W."/>
            <person name="Yang X."/>
            <person name="Jeffery I.B."/>
            <person name="Cooney J.C."/>
            <person name="Kagawa T.F."/>
            <person name="Liu W."/>
            <person name="Song Y."/>
            <person name="Salvetti E."/>
            <person name="Wrobel A."/>
            <person name="Rasinkangas P."/>
            <person name="Parkhill J."/>
            <person name="Rea M.C."/>
            <person name="O'Sullivan O."/>
            <person name="Ritari J."/>
            <person name="Douillard F.P."/>
            <person name="Paul Ross R."/>
            <person name="Yang R."/>
            <person name="Briner A.E."/>
            <person name="Felis G.E."/>
            <person name="de Vos W.M."/>
            <person name="Barrangou R."/>
            <person name="Klaenhammer T.R."/>
            <person name="Caufield P.W."/>
            <person name="Cui Y."/>
            <person name="Zhang H."/>
            <person name="O'Toole P.W."/>
        </authorList>
    </citation>
    <scope>NUCLEOTIDE SEQUENCE [LARGE SCALE GENOMIC DNA]</scope>
    <source>
        <strain evidence="8 9">DSM 20452</strain>
    </source>
</reference>
<dbReference type="InterPro" id="IPR050090">
    <property type="entry name" value="Tyrosine_recombinase_XerCD"/>
</dbReference>
<evidence type="ECO:0000313" key="9">
    <source>
        <dbReference type="Proteomes" id="UP000051612"/>
    </source>
</evidence>
<dbReference type="Proteomes" id="UP000051612">
    <property type="component" value="Unassembled WGS sequence"/>
</dbReference>
<keyword evidence="4" id="KW-0233">DNA recombination</keyword>
<dbReference type="InterPro" id="IPR044068">
    <property type="entry name" value="CB"/>
</dbReference>
<evidence type="ECO:0000313" key="8">
    <source>
        <dbReference type="EMBL" id="KRM70302.1"/>
    </source>
</evidence>
<dbReference type="InterPro" id="IPR011010">
    <property type="entry name" value="DNA_brk_join_enz"/>
</dbReference>
<feature type="domain" description="Tyr recombinase" evidence="6">
    <location>
        <begin position="111"/>
        <end position="300"/>
    </location>
</feature>
<dbReference type="Pfam" id="PF02899">
    <property type="entry name" value="Phage_int_SAM_1"/>
    <property type="match status" value="1"/>
</dbReference>
<dbReference type="GO" id="GO:0015074">
    <property type="term" value="P:DNA integration"/>
    <property type="evidence" value="ECO:0007669"/>
    <property type="project" value="UniProtKB-KW"/>
</dbReference>
<dbReference type="InterPro" id="IPR013762">
    <property type="entry name" value="Integrase-like_cat_sf"/>
</dbReference>
<dbReference type="Gene3D" id="1.10.443.10">
    <property type="entry name" value="Intergrase catalytic core"/>
    <property type="match status" value="1"/>
</dbReference>
<evidence type="ECO:0000256" key="1">
    <source>
        <dbReference type="ARBA" id="ARBA00008857"/>
    </source>
</evidence>
<evidence type="ECO:0000256" key="5">
    <source>
        <dbReference type="PROSITE-ProRule" id="PRU01248"/>
    </source>
</evidence>
<dbReference type="InterPro" id="IPR002104">
    <property type="entry name" value="Integrase_catalytic"/>
</dbReference>
<evidence type="ECO:0000259" key="6">
    <source>
        <dbReference type="PROSITE" id="PS51898"/>
    </source>
</evidence>
<dbReference type="PANTHER" id="PTHR30349:SF41">
    <property type="entry name" value="INTEGRASE_RECOMBINASE PROTEIN MJ0367-RELATED"/>
    <property type="match status" value="1"/>
</dbReference>
<dbReference type="SUPFAM" id="SSF56349">
    <property type="entry name" value="DNA breaking-rejoining enzymes"/>
    <property type="match status" value="1"/>
</dbReference>
<dbReference type="PANTHER" id="PTHR30349">
    <property type="entry name" value="PHAGE INTEGRASE-RELATED"/>
    <property type="match status" value="1"/>
</dbReference>
<dbReference type="PATRIC" id="fig|1423772.3.peg.1952"/>
<dbReference type="Gene3D" id="1.10.150.130">
    <property type="match status" value="1"/>
</dbReference>
<dbReference type="InterPro" id="IPR004107">
    <property type="entry name" value="Integrase_SAM-like_N"/>
</dbReference>
<comment type="caution">
    <text evidence="8">The sequence shown here is derived from an EMBL/GenBank/DDBJ whole genome shotgun (WGS) entry which is preliminary data.</text>
</comment>
<sequence>MDLQTSQATQLAEIDYLERFINFIDASPNTIRTYKTSLKQWFNYTKQQQITKPTPQDVKNYRESLLAMGLRPTTVQNYLMAVKQFFKWTEEMGLYRDIAKNVKGLKLGTEHKKDYLTSKQAAAVLENIDRSTLKGKRDYAMLALMLTMALRTIEVRRANIEDMRVSGDVVVLYVQGKGHIEKDAPIRMPDQVETAIREYLRARKEFNSQAPLFASTSNNNLGKRLSTRSIRGIVKKCFIAAGYNSPRLTAHSTRHTSATLNLLNGATLEETQQLLRHTNIQTTEIYAHHLNSLNNKSSDRISDAIFK</sequence>
<organism evidence="8 9">
    <name type="scientific">Ligilactobacillus murinus DSM 20452 = NBRC 14221</name>
    <dbReference type="NCBI Taxonomy" id="1423772"/>
    <lineage>
        <taxon>Bacteria</taxon>
        <taxon>Bacillati</taxon>
        <taxon>Bacillota</taxon>
        <taxon>Bacilli</taxon>
        <taxon>Lactobacillales</taxon>
        <taxon>Lactobacillaceae</taxon>
        <taxon>Ligilactobacillus</taxon>
    </lineage>
</organism>
<accession>A0A0R2ASF3</accession>
<evidence type="ECO:0000259" key="7">
    <source>
        <dbReference type="PROSITE" id="PS51900"/>
    </source>
</evidence>
<feature type="domain" description="Core-binding (CB)" evidence="7">
    <location>
        <begin position="11"/>
        <end position="90"/>
    </location>
</feature>
<dbReference type="Pfam" id="PF00589">
    <property type="entry name" value="Phage_integrase"/>
    <property type="match status" value="1"/>
</dbReference>
<dbReference type="GO" id="GO:0003677">
    <property type="term" value="F:DNA binding"/>
    <property type="evidence" value="ECO:0007669"/>
    <property type="project" value="UniProtKB-UniRule"/>
</dbReference>
<evidence type="ECO:0000256" key="3">
    <source>
        <dbReference type="ARBA" id="ARBA00023125"/>
    </source>
</evidence>
<dbReference type="RefSeq" id="WP_056960549.1">
    <property type="nucleotide sequence ID" value="NZ_AYYN01000176.1"/>
</dbReference>
<evidence type="ECO:0000256" key="2">
    <source>
        <dbReference type="ARBA" id="ARBA00022908"/>
    </source>
</evidence>
<name>A0A0R2ASF3_9LACO</name>
<keyword evidence="3 5" id="KW-0238">DNA-binding</keyword>
<dbReference type="GO" id="GO:0006310">
    <property type="term" value="P:DNA recombination"/>
    <property type="evidence" value="ECO:0007669"/>
    <property type="project" value="UniProtKB-KW"/>
</dbReference>
<keyword evidence="2" id="KW-0229">DNA integration</keyword>
<dbReference type="AlphaFoldDB" id="A0A0R2ASF3"/>